<dbReference type="EMBL" id="JACHIO010000019">
    <property type="protein sequence ID" value="MBB5065730.1"/>
    <property type="molecule type" value="Genomic_DNA"/>
</dbReference>
<dbReference type="Gene3D" id="3.60.21.10">
    <property type="match status" value="1"/>
</dbReference>
<evidence type="ECO:0000313" key="3">
    <source>
        <dbReference type="Proteomes" id="UP000584867"/>
    </source>
</evidence>
<evidence type="ECO:0000313" key="2">
    <source>
        <dbReference type="EMBL" id="MBB5065730.1"/>
    </source>
</evidence>
<organism evidence="2 3">
    <name type="scientific">Granulicella mallensis</name>
    <dbReference type="NCBI Taxonomy" id="940614"/>
    <lineage>
        <taxon>Bacteria</taxon>
        <taxon>Pseudomonadati</taxon>
        <taxon>Acidobacteriota</taxon>
        <taxon>Terriglobia</taxon>
        <taxon>Terriglobales</taxon>
        <taxon>Acidobacteriaceae</taxon>
        <taxon>Granulicella</taxon>
    </lineage>
</organism>
<evidence type="ECO:0000259" key="1">
    <source>
        <dbReference type="Pfam" id="PF00149"/>
    </source>
</evidence>
<dbReference type="InterPro" id="IPR051918">
    <property type="entry name" value="STPP_CPPED1"/>
</dbReference>
<name>A0A7W7ZT86_9BACT</name>
<dbReference type="SUPFAM" id="SSF56300">
    <property type="entry name" value="Metallo-dependent phosphatases"/>
    <property type="match status" value="1"/>
</dbReference>
<comment type="caution">
    <text evidence="2">The sequence shown here is derived from an EMBL/GenBank/DDBJ whole genome shotgun (WGS) entry which is preliminary data.</text>
</comment>
<dbReference type="GO" id="GO:0016787">
    <property type="term" value="F:hydrolase activity"/>
    <property type="evidence" value="ECO:0007669"/>
    <property type="project" value="InterPro"/>
</dbReference>
<dbReference type="RefSeq" id="WP_184258678.1">
    <property type="nucleotide sequence ID" value="NZ_JACHIO010000019.1"/>
</dbReference>
<dbReference type="PANTHER" id="PTHR43143:SF6">
    <property type="entry name" value="BLL3016 PROTEIN"/>
    <property type="match status" value="1"/>
</dbReference>
<feature type="domain" description="Calcineurin-like phosphoesterase" evidence="1">
    <location>
        <begin position="69"/>
        <end position="262"/>
    </location>
</feature>
<gene>
    <name evidence="2" type="ORF">HDF15_004100</name>
</gene>
<dbReference type="InterPro" id="IPR029052">
    <property type="entry name" value="Metallo-depent_PP-like"/>
</dbReference>
<protein>
    <submittedName>
        <fullName evidence="2">3',5'-cyclic AMP phosphodiesterase CpdA</fullName>
    </submittedName>
</protein>
<sequence>MNRFTEDEIVQESQAQPASDGIDRRNFLGCMAWAGTGLLWTMAGGIPVSKLLAQSVKPGAGAGKVEDFSFVQISDSHIGFNKGANPDVTGTLQKAIDKINVVPAGMKAPDFMIHTGDITQNSKASEFDTASQVIKSARVSEVFYVPGEHDFSLDDGALYKQRYGKGTVGNGWYSYNHKGVHFVGLNNCVQVDAMGNLGADQLAWLKSDLAGLSASTPIVVFAHIPLWMVYEKWGWGTADGAQALALLKRFGSVTVLNGHIHQVVQKVEGNVAFHTAMATAFPQPAPGTAPNPGPMVVPAGKLQSVLGVTNVKVVRGHSHLAVVDHSLEEGA</sequence>
<dbReference type="Pfam" id="PF00149">
    <property type="entry name" value="Metallophos"/>
    <property type="match status" value="1"/>
</dbReference>
<dbReference type="AlphaFoldDB" id="A0A7W7ZT86"/>
<dbReference type="PANTHER" id="PTHR43143">
    <property type="entry name" value="METALLOPHOSPHOESTERASE, CALCINEURIN SUPERFAMILY"/>
    <property type="match status" value="1"/>
</dbReference>
<accession>A0A7W7ZT86</accession>
<proteinExistence type="predicted"/>
<reference evidence="2 3" key="1">
    <citation type="submission" date="2020-08" db="EMBL/GenBank/DDBJ databases">
        <title>Genomic Encyclopedia of Type Strains, Phase IV (KMG-V): Genome sequencing to study the core and pangenomes of soil and plant-associated prokaryotes.</title>
        <authorList>
            <person name="Whitman W."/>
        </authorList>
    </citation>
    <scope>NUCLEOTIDE SEQUENCE [LARGE SCALE GENOMIC DNA]</scope>
    <source>
        <strain evidence="2 3">X5P3</strain>
    </source>
</reference>
<dbReference type="Proteomes" id="UP000584867">
    <property type="component" value="Unassembled WGS sequence"/>
</dbReference>
<dbReference type="InterPro" id="IPR004843">
    <property type="entry name" value="Calcineurin-like_PHP"/>
</dbReference>